<accession>A0A5C3LLG9</accession>
<dbReference type="SUPFAM" id="SSF54197">
    <property type="entry name" value="HIT-like"/>
    <property type="match status" value="1"/>
</dbReference>
<keyword evidence="2" id="KW-1185">Reference proteome</keyword>
<evidence type="ECO:0008006" key="3">
    <source>
        <dbReference type="Google" id="ProtNLM"/>
    </source>
</evidence>
<sequence>MTTEHLPSLLEQMREPAYSRLKTLYVECRTAFKTNPTSQIDLMAYENRDNEHSYTLLKGLIPATLVGHSPPTNIGAPWQTSDTFFTDFKQRHPEDQVLSEDRYSLIIGNRASYDTRQYFDKPALAGMSFMHLLVIPKDKVYNIVCLDNAQIVEEMILHFKSFWKAPGSIEKIIKCIQLGVDTREKAVISNFQESKDQGATDFDQIMKEVRRDGLQLAEELRRRQCSEKLEDLILFGFHPAPLASVGHLHMHVLLAPVEFRRFSTGVHDHKTVPAQAVIEVLKEEASRTV</sequence>
<evidence type="ECO:0000313" key="2">
    <source>
        <dbReference type="Proteomes" id="UP000308652"/>
    </source>
</evidence>
<name>A0A5C3LLG9_9AGAR</name>
<dbReference type="Proteomes" id="UP000308652">
    <property type="component" value="Unassembled WGS sequence"/>
</dbReference>
<dbReference type="OrthoDB" id="1915375at2759"/>
<protein>
    <recommendedName>
        <fullName evidence="3">HIT-like domain-containing protein</fullName>
    </recommendedName>
</protein>
<dbReference type="Gene3D" id="3.30.428.10">
    <property type="entry name" value="HIT-like"/>
    <property type="match status" value="1"/>
</dbReference>
<gene>
    <name evidence="1" type="ORF">BDQ12DRAFT_738796</name>
</gene>
<proteinExistence type="predicted"/>
<reference evidence="1 2" key="1">
    <citation type="journal article" date="2019" name="Nat. Ecol. Evol.">
        <title>Megaphylogeny resolves global patterns of mushroom evolution.</title>
        <authorList>
            <person name="Varga T."/>
            <person name="Krizsan K."/>
            <person name="Foldi C."/>
            <person name="Dima B."/>
            <person name="Sanchez-Garcia M."/>
            <person name="Sanchez-Ramirez S."/>
            <person name="Szollosi G.J."/>
            <person name="Szarkandi J.G."/>
            <person name="Papp V."/>
            <person name="Albert L."/>
            <person name="Andreopoulos W."/>
            <person name="Angelini C."/>
            <person name="Antonin V."/>
            <person name="Barry K.W."/>
            <person name="Bougher N.L."/>
            <person name="Buchanan P."/>
            <person name="Buyck B."/>
            <person name="Bense V."/>
            <person name="Catcheside P."/>
            <person name="Chovatia M."/>
            <person name="Cooper J."/>
            <person name="Damon W."/>
            <person name="Desjardin D."/>
            <person name="Finy P."/>
            <person name="Geml J."/>
            <person name="Haridas S."/>
            <person name="Hughes K."/>
            <person name="Justo A."/>
            <person name="Karasinski D."/>
            <person name="Kautmanova I."/>
            <person name="Kiss B."/>
            <person name="Kocsube S."/>
            <person name="Kotiranta H."/>
            <person name="LaButti K.M."/>
            <person name="Lechner B.E."/>
            <person name="Liimatainen K."/>
            <person name="Lipzen A."/>
            <person name="Lukacs Z."/>
            <person name="Mihaltcheva S."/>
            <person name="Morgado L.N."/>
            <person name="Niskanen T."/>
            <person name="Noordeloos M.E."/>
            <person name="Ohm R.A."/>
            <person name="Ortiz-Santana B."/>
            <person name="Ovrebo C."/>
            <person name="Racz N."/>
            <person name="Riley R."/>
            <person name="Savchenko A."/>
            <person name="Shiryaev A."/>
            <person name="Soop K."/>
            <person name="Spirin V."/>
            <person name="Szebenyi C."/>
            <person name="Tomsovsky M."/>
            <person name="Tulloss R.E."/>
            <person name="Uehling J."/>
            <person name="Grigoriev I.V."/>
            <person name="Vagvolgyi C."/>
            <person name="Papp T."/>
            <person name="Martin F.M."/>
            <person name="Miettinen O."/>
            <person name="Hibbett D.S."/>
            <person name="Nagy L.G."/>
        </authorList>
    </citation>
    <scope>NUCLEOTIDE SEQUENCE [LARGE SCALE GENOMIC DNA]</scope>
    <source>
        <strain evidence="1 2">CBS 166.37</strain>
    </source>
</reference>
<evidence type="ECO:0000313" key="1">
    <source>
        <dbReference type="EMBL" id="TFK33367.1"/>
    </source>
</evidence>
<dbReference type="InterPro" id="IPR036265">
    <property type="entry name" value="HIT-like_sf"/>
</dbReference>
<dbReference type="AlphaFoldDB" id="A0A5C3LLG9"/>
<dbReference type="EMBL" id="ML213649">
    <property type="protein sequence ID" value="TFK33367.1"/>
    <property type="molecule type" value="Genomic_DNA"/>
</dbReference>
<organism evidence="1 2">
    <name type="scientific">Crucibulum laeve</name>
    <dbReference type="NCBI Taxonomy" id="68775"/>
    <lineage>
        <taxon>Eukaryota</taxon>
        <taxon>Fungi</taxon>
        <taxon>Dikarya</taxon>
        <taxon>Basidiomycota</taxon>
        <taxon>Agaricomycotina</taxon>
        <taxon>Agaricomycetes</taxon>
        <taxon>Agaricomycetidae</taxon>
        <taxon>Agaricales</taxon>
        <taxon>Agaricineae</taxon>
        <taxon>Nidulariaceae</taxon>
        <taxon>Crucibulum</taxon>
    </lineage>
</organism>